<dbReference type="Gene3D" id="3.20.20.100">
    <property type="entry name" value="NADP-dependent oxidoreductase domain"/>
    <property type="match status" value="1"/>
</dbReference>
<dbReference type="OrthoDB" id="37537at2759"/>
<dbReference type="VEuPathDB" id="FungiDB:I302_05404"/>
<dbReference type="PANTHER" id="PTHR43625:SF78">
    <property type="entry name" value="PYRIDOXAL REDUCTASE-RELATED"/>
    <property type="match status" value="1"/>
</dbReference>
<proteinExistence type="predicted"/>
<dbReference type="GeneID" id="30209803"/>
<evidence type="ECO:0000313" key="5">
    <source>
        <dbReference type="Proteomes" id="UP000092730"/>
    </source>
</evidence>
<gene>
    <name evidence="3" type="ORF">I302_05404</name>
    <name evidence="4" type="ORF">I302_106280</name>
</gene>
<evidence type="ECO:0000313" key="3">
    <source>
        <dbReference type="EMBL" id="OCF25584.1"/>
    </source>
</evidence>
<dbReference type="Proteomes" id="UP000092730">
    <property type="component" value="Chromosome 4"/>
</dbReference>
<evidence type="ECO:0000259" key="2">
    <source>
        <dbReference type="Pfam" id="PF00248"/>
    </source>
</evidence>
<reference evidence="3" key="3">
    <citation type="submission" date="2014-01" db="EMBL/GenBank/DDBJ databases">
        <title>Evolution of pathogenesis and genome organization in the Tremellales.</title>
        <authorList>
            <person name="Cuomo C."/>
            <person name="Litvintseva A."/>
            <person name="Heitman J."/>
            <person name="Chen Y."/>
            <person name="Sun S."/>
            <person name="Springer D."/>
            <person name="Dromer F."/>
            <person name="Young S."/>
            <person name="Zeng Q."/>
            <person name="Chapman S."/>
            <person name="Gujja S."/>
            <person name="Saif S."/>
            <person name="Birren B."/>
        </authorList>
    </citation>
    <scope>NUCLEOTIDE SEQUENCE</scope>
    <source>
        <strain evidence="3">CBS 10118</strain>
    </source>
</reference>
<dbReference type="KEGG" id="kbi:30209803"/>
<dbReference type="Pfam" id="PF00248">
    <property type="entry name" value="Aldo_ket_red"/>
    <property type="match status" value="1"/>
</dbReference>
<dbReference type="GO" id="GO:0005737">
    <property type="term" value="C:cytoplasm"/>
    <property type="evidence" value="ECO:0007669"/>
    <property type="project" value="TreeGrafter"/>
</dbReference>
<protein>
    <submittedName>
        <fullName evidence="3">Pyridoxal reductase</fullName>
    </submittedName>
</protein>
<dbReference type="RefSeq" id="XP_019046654.1">
    <property type="nucleotide sequence ID" value="XM_019192024.1"/>
</dbReference>
<dbReference type="PANTHER" id="PTHR43625">
    <property type="entry name" value="AFLATOXIN B1 ALDEHYDE REDUCTASE"/>
    <property type="match status" value="1"/>
</dbReference>
<reference evidence="4" key="2">
    <citation type="submission" date="2013-07" db="EMBL/GenBank/DDBJ databases">
        <authorList>
            <consortium name="The Broad Institute Genome Sequencing Platform"/>
            <person name="Cuomo C."/>
            <person name="Litvintseva A."/>
            <person name="Chen Y."/>
            <person name="Heitman J."/>
            <person name="Sun S."/>
            <person name="Springer D."/>
            <person name="Dromer F."/>
            <person name="Young S.K."/>
            <person name="Zeng Q."/>
            <person name="Gargeya S."/>
            <person name="Fitzgerald M."/>
            <person name="Abouelleil A."/>
            <person name="Alvarado L."/>
            <person name="Berlin A.M."/>
            <person name="Chapman S.B."/>
            <person name="Dewar J."/>
            <person name="Goldberg J."/>
            <person name="Griggs A."/>
            <person name="Gujja S."/>
            <person name="Hansen M."/>
            <person name="Howarth C."/>
            <person name="Imamovic A."/>
            <person name="Larimer J."/>
            <person name="McCowan C."/>
            <person name="Murphy C."/>
            <person name="Pearson M."/>
            <person name="Priest M."/>
            <person name="Roberts A."/>
            <person name="Saif S."/>
            <person name="Shea T."/>
            <person name="Sykes S."/>
            <person name="Wortman J."/>
            <person name="Nusbaum C."/>
            <person name="Birren B."/>
        </authorList>
    </citation>
    <scope>NUCLEOTIDE SEQUENCE</scope>
    <source>
        <strain evidence="4">CBS 10118</strain>
    </source>
</reference>
<dbReference type="STRING" id="1296100.A0A1B9G3I7"/>
<dbReference type="SUPFAM" id="SSF51430">
    <property type="entry name" value="NAD(P)-linked oxidoreductase"/>
    <property type="match status" value="1"/>
</dbReference>
<dbReference type="CDD" id="cd19077">
    <property type="entry name" value="AKR_AKR8A1-2"/>
    <property type="match status" value="1"/>
</dbReference>
<evidence type="ECO:0000256" key="1">
    <source>
        <dbReference type="ARBA" id="ARBA00023002"/>
    </source>
</evidence>
<name>A0A1B9G3I7_9TREE</name>
<evidence type="ECO:0000313" key="4">
    <source>
        <dbReference type="EMBL" id="WVW84250.1"/>
    </source>
</evidence>
<organism evidence="3">
    <name type="scientific">Kwoniella bestiolae CBS 10118</name>
    <dbReference type="NCBI Taxonomy" id="1296100"/>
    <lineage>
        <taxon>Eukaryota</taxon>
        <taxon>Fungi</taxon>
        <taxon>Dikarya</taxon>
        <taxon>Basidiomycota</taxon>
        <taxon>Agaricomycotina</taxon>
        <taxon>Tremellomycetes</taxon>
        <taxon>Tremellales</taxon>
        <taxon>Cryptococcaceae</taxon>
        <taxon>Kwoniella</taxon>
    </lineage>
</organism>
<keyword evidence="1" id="KW-0560">Oxidoreductase</keyword>
<accession>A0A1B9G3I7</accession>
<sequence>MSSPIPQVSVAGHQVGRMGYGLMQLTWTPTPPPEEESFKAIKAAADAGATCWSTATFYGPEFANIRLIANFFKKYPEYKEKIVLVVKGGADYTSIAPKGNDIDFLRSDLKKTQEILGDKKIDVYSLARLSHDATVEEQFNNLETLRKEGLFDAVGASEMSVESLEKAQKITPVAIIEIEVSLFSFEKSIRDVVAWSSTNKVPIFAYSPLGRGFLTRTYKSPEDIPDGDFKKMIPRFQGEAFYENLKLVDKLDEIASKKGVNTSQLALAWIVGLSDYTIPIPGSSKPQRAIENTQAAGIKLTSEENKTISDILDTFEVSGTRYPGAGMAHLVSDSSSYTGLGPEGGVPARGLIVHCLNDRCDKRSLRFDGVTT</sequence>
<dbReference type="InterPro" id="IPR036812">
    <property type="entry name" value="NAD(P)_OxRdtase_dom_sf"/>
</dbReference>
<dbReference type="EMBL" id="KI894021">
    <property type="protein sequence ID" value="OCF25584.1"/>
    <property type="molecule type" value="Genomic_DNA"/>
</dbReference>
<feature type="domain" description="NADP-dependent oxidoreductase" evidence="2">
    <location>
        <begin position="17"/>
        <end position="312"/>
    </location>
</feature>
<keyword evidence="5" id="KW-1185">Reference proteome</keyword>
<dbReference type="InterPro" id="IPR050791">
    <property type="entry name" value="Aldo-Keto_reductase"/>
</dbReference>
<reference evidence="4" key="4">
    <citation type="submission" date="2024-02" db="EMBL/GenBank/DDBJ databases">
        <title>Comparative genomics of Cryptococcus and Kwoniella reveals pathogenesis evolution and contrasting modes of karyotype evolution via chromosome fusion or intercentromeric recombination.</title>
        <authorList>
            <person name="Coelho M.A."/>
            <person name="David-Palma M."/>
            <person name="Shea T."/>
            <person name="Bowers K."/>
            <person name="McGinley-Smith S."/>
            <person name="Mohammad A.W."/>
            <person name="Gnirke A."/>
            <person name="Yurkov A.M."/>
            <person name="Nowrousian M."/>
            <person name="Sun S."/>
            <person name="Cuomo C.A."/>
            <person name="Heitman J."/>
        </authorList>
    </citation>
    <scope>NUCLEOTIDE SEQUENCE</scope>
    <source>
        <strain evidence="4">CBS 10118</strain>
    </source>
</reference>
<dbReference type="EMBL" id="CP144544">
    <property type="protein sequence ID" value="WVW84250.1"/>
    <property type="molecule type" value="Genomic_DNA"/>
</dbReference>
<dbReference type="AlphaFoldDB" id="A0A1B9G3I7"/>
<dbReference type="InterPro" id="IPR023210">
    <property type="entry name" value="NADP_OxRdtase_dom"/>
</dbReference>
<reference evidence="3" key="1">
    <citation type="submission" date="2013-07" db="EMBL/GenBank/DDBJ databases">
        <title>The Genome Sequence of Cryptococcus bestiolae CBS10118.</title>
        <authorList>
            <consortium name="The Broad Institute Genome Sequencing Platform"/>
            <person name="Cuomo C."/>
            <person name="Litvintseva A."/>
            <person name="Chen Y."/>
            <person name="Heitman J."/>
            <person name="Sun S."/>
            <person name="Springer D."/>
            <person name="Dromer F."/>
            <person name="Young S.K."/>
            <person name="Zeng Q."/>
            <person name="Gargeya S."/>
            <person name="Fitzgerald M."/>
            <person name="Abouelleil A."/>
            <person name="Alvarado L."/>
            <person name="Berlin A.M."/>
            <person name="Chapman S.B."/>
            <person name="Dewar J."/>
            <person name="Goldberg J."/>
            <person name="Griggs A."/>
            <person name="Gujja S."/>
            <person name="Hansen M."/>
            <person name="Howarth C."/>
            <person name="Imamovic A."/>
            <person name="Larimer J."/>
            <person name="McCowan C."/>
            <person name="Murphy C."/>
            <person name="Pearson M."/>
            <person name="Priest M."/>
            <person name="Roberts A."/>
            <person name="Saif S."/>
            <person name="Shea T."/>
            <person name="Sykes S."/>
            <person name="Wortman J."/>
            <person name="Nusbaum C."/>
            <person name="Birren B."/>
        </authorList>
    </citation>
    <scope>NUCLEOTIDE SEQUENCE [LARGE SCALE GENOMIC DNA]</scope>
    <source>
        <strain evidence="3">CBS 10118</strain>
    </source>
</reference>
<dbReference type="GO" id="GO:0016491">
    <property type="term" value="F:oxidoreductase activity"/>
    <property type="evidence" value="ECO:0007669"/>
    <property type="project" value="UniProtKB-KW"/>
</dbReference>